<sequence>MKGTVKREARTLPSKLVENKYILISMIPMVIKKTNPARIRRRPNPNIEALYLLPYLITLIASLRDRVSTNLGRIKVETAREKGAIIRIQRISNIIARGTSGVRKLARISIIIKGRLPTRIIAPMYRNSIIISKNAQPTFLSP</sequence>
<dbReference type="PIR" id="D71059">
    <property type="entry name" value="D71059"/>
</dbReference>
<dbReference type="KEGG" id="pho:PH1170"/>
<dbReference type="AlphaFoldDB" id="O58927"/>
<name>O58927_PYRHO</name>
<protein>
    <submittedName>
        <fullName evidence="1">Uncharacterized protein</fullName>
    </submittedName>
</protein>
<proteinExistence type="predicted"/>
<dbReference type="EnsemblBacteria" id="BAA30270">
    <property type="protein sequence ID" value="BAA30270"/>
    <property type="gene ID" value="BAA30270"/>
</dbReference>
<accession>O58927</accession>
<organism evidence="1 2">
    <name type="scientific">Pyrococcus horikoshii (strain ATCC 700860 / DSM 12428 / JCM 9974 / NBRC 100139 / OT-3)</name>
    <dbReference type="NCBI Taxonomy" id="70601"/>
    <lineage>
        <taxon>Archaea</taxon>
        <taxon>Methanobacteriati</taxon>
        <taxon>Methanobacteriota</taxon>
        <taxon>Thermococci</taxon>
        <taxon>Thermococcales</taxon>
        <taxon>Thermococcaceae</taxon>
        <taxon>Pyrococcus</taxon>
    </lineage>
</organism>
<keyword evidence="2" id="KW-1185">Reference proteome</keyword>
<dbReference type="Proteomes" id="UP000000752">
    <property type="component" value="Chromosome"/>
</dbReference>
<gene>
    <name evidence="1" type="ordered locus">PH1170</name>
</gene>
<dbReference type="EMBL" id="BA000001">
    <property type="protein sequence ID" value="BAA30270.1"/>
    <property type="molecule type" value="Genomic_DNA"/>
</dbReference>
<evidence type="ECO:0000313" key="2">
    <source>
        <dbReference type="Proteomes" id="UP000000752"/>
    </source>
</evidence>
<reference evidence="1 2" key="1">
    <citation type="journal article" date="1998" name="DNA Res.">
        <title>Complete sequence and gene organization of the genome of a hyper-thermophilic archaebacterium, Pyrococcus horikoshii OT3.</title>
        <authorList>
            <person name="Kawarabayasi Y."/>
            <person name="Sawada M."/>
            <person name="Horikawa H."/>
            <person name="Haikawa Y."/>
            <person name="Hino Y."/>
            <person name="Yamamoto S."/>
            <person name="Sekine M."/>
            <person name="Baba S."/>
            <person name="Kosugi H."/>
            <person name="Hosoyama A."/>
            <person name="Nagai Y."/>
            <person name="Sakai M."/>
            <person name="Ogura K."/>
            <person name="Otuka R."/>
            <person name="Nakazawa H."/>
            <person name="Takamiya M."/>
            <person name="Ohfuku Y."/>
            <person name="Funahashi T."/>
            <person name="Tanaka T."/>
            <person name="Kudoh Y."/>
            <person name="Yamazaki J."/>
            <person name="Kushida N."/>
            <person name="Oguchi A."/>
            <person name="Aoki K."/>
            <person name="Nakamura Y."/>
            <person name="Robb T.F."/>
            <person name="Horikoshi K."/>
            <person name="Masuchi Y."/>
            <person name="Shizuya H."/>
            <person name="Kikuchi H."/>
        </authorList>
    </citation>
    <scope>NUCLEOTIDE SEQUENCE [LARGE SCALE GENOMIC DNA]</scope>
    <source>
        <strain evidence="2">ATCC 700860 / DSM 12428 / JCM 9974 / NBRC 100139 / OT-3</strain>
    </source>
</reference>
<evidence type="ECO:0000313" key="1">
    <source>
        <dbReference type="EMBL" id="BAA30270.1"/>
    </source>
</evidence>